<protein>
    <submittedName>
        <fullName evidence="1">HDC07583</fullName>
    </submittedName>
</protein>
<evidence type="ECO:0000313" key="1">
    <source>
        <dbReference type="EMBL" id="DAA02679.1"/>
    </source>
</evidence>
<sequence length="103" mass="11420">MLDIGKHRSQNRVKRCRALKANVATSCPLVYPGHSHQTLVKFPLTIRAVARFTPPTSALIGRAVTTTAQHLRMLRATTLDSTEKHQVLVSIQIPVPQFDLPPC</sequence>
<accession>Q6IM31</accession>
<dbReference type="EMBL" id="BK001835">
    <property type="protein sequence ID" value="DAA02679.1"/>
    <property type="molecule type" value="Genomic_DNA"/>
</dbReference>
<name>Q6IM31_DROME</name>
<dbReference type="AlphaFoldDB" id="Q6IM31"/>
<gene>
    <name evidence="1" type="ORF">HDC07583</name>
</gene>
<reference evidence="1" key="1">
    <citation type="journal article" date="2003" name="Genome Biol.">
        <title>An integrated gene annotation and transcriptional profiling approach towards the full gene content of the Drosophila genome.</title>
        <authorList>
            <person name="Hild M."/>
            <person name="Beckmann B."/>
            <person name="Haas S.A."/>
            <person name="Koch B."/>
            <person name="Solovyev V."/>
            <person name="Busold C."/>
            <person name="Fellenberg K."/>
            <person name="Boutros M."/>
            <person name="Vingron M."/>
            <person name="Sauer F."/>
            <person name="Hoheisel J.D."/>
            <person name="Paro R."/>
        </authorList>
    </citation>
    <scope>NUCLEOTIDE SEQUENCE</scope>
</reference>
<organism evidence="1">
    <name type="scientific">Drosophila melanogaster</name>
    <name type="common">Fruit fly</name>
    <dbReference type="NCBI Taxonomy" id="7227"/>
    <lineage>
        <taxon>Eukaryota</taxon>
        <taxon>Metazoa</taxon>
        <taxon>Ecdysozoa</taxon>
        <taxon>Arthropoda</taxon>
        <taxon>Hexapoda</taxon>
        <taxon>Insecta</taxon>
        <taxon>Pterygota</taxon>
        <taxon>Neoptera</taxon>
        <taxon>Endopterygota</taxon>
        <taxon>Diptera</taxon>
        <taxon>Brachycera</taxon>
        <taxon>Muscomorpha</taxon>
        <taxon>Ephydroidea</taxon>
        <taxon>Drosophilidae</taxon>
        <taxon>Drosophila</taxon>
        <taxon>Sophophora</taxon>
    </lineage>
</organism>
<proteinExistence type="predicted"/>